<accession>A0A0P0NXC9</accession>
<dbReference type="EMBL" id="CP013002">
    <property type="protein sequence ID" value="ALL12422.1"/>
    <property type="molecule type" value="Genomic_DNA"/>
</dbReference>
<evidence type="ECO:0000313" key="2">
    <source>
        <dbReference type="Proteomes" id="UP000056905"/>
    </source>
</evidence>
<sequence length="83" mass="9434">MAKIDLDKDTRAGLTDGLSRYLKDELDLEVKGFDAQFLLDFITERLGPFYYNQGLHDAQALFASKIESITDAVYELEQPIKGF</sequence>
<evidence type="ECO:0000313" key="1">
    <source>
        <dbReference type="EMBL" id="ALL12422.1"/>
    </source>
</evidence>
<dbReference type="Pfam" id="PF09932">
    <property type="entry name" value="DUF2164"/>
    <property type="match status" value="1"/>
</dbReference>
<dbReference type="STRING" id="69395.AQ619_03090"/>
<proteinExistence type="predicted"/>
<keyword evidence="2" id="KW-1185">Reference proteome</keyword>
<protein>
    <submittedName>
        <fullName evidence="1">Uncharacterized protein</fullName>
    </submittedName>
</protein>
<name>A0A0P0NXC9_9CAUL</name>
<dbReference type="eggNOG" id="COG5460">
    <property type="taxonomic scope" value="Bacteria"/>
</dbReference>
<dbReference type="KEGG" id="chq:AQ619_03090"/>
<dbReference type="OrthoDB" id="6629495at2"/>
<gene>
    <name evidence="1" type="ORF">AQ619_03090</name>
</gene>
<dbReference type="AlphaFoldDB" id="A0A0P0NXC9"/>
<dbReference type="RefSeq" id="WP_062144105.1">
    <property type="nucleotide sequence ID" value="NZ_CP013002.1"/>
</dbReference>
<dbReference type="InterPro" id="IPR018680">
    <property type="entry name" value="DUF2164"/>
</dbReference>
<dbReference type="Proteomes" id="UP000056905">
    <property type="component" value="Chromosome"/>
</dbReference>
<organism evidence="1 2">
    <name type="scientific">Caulobacter henricii</name>
    <dbReference type="NCBI Taxonomy" id="69395"/>
    <lineage>
        <taxon>Bacteria</taxon>
        <taxon>Pseudomonadati</taxon>
        <taxon>Pseudomonadota</taxon>
        <taxon>Alphaproteobacteria</taxon>
        <taxon>Caulobacterales</taxon>
        <taxon>Caulobacteraceae</taxon>
        <taxon>Caulobacter</taxon>
    </lineage>
</organism>
<reference evidence="1 2" key="1">
    <citation type="submission" date="2015-10" db="EMBL/GenBank/DDBJ databases">
        <title>Conservation of the essential genome among Caulobacter and Brevundimonas species.</title>
        <authorList>
            <person name="Scott D."/>
            <person name="Ely B."/>
        </authorList>
    </citation>
    <scope>NUCLEOTIDE SEQUENCE [LARGE SCALE GENOMIC DNA]</scope>
    <source>
        <strain evidence="1 2">CB4</strain>
    </source>
</reference>